<dbReference type="CDD" id="cd01171">
    <property type="entry name" value="YXKO-related"/>
    <property type="match status" value="1"/>
</dbReference>
<dbReference type="HAMAP" id="MF_01965">
    <property type="entry name" value="NADHX_dehydratase"/>
    <property type="match status" value="1"/>
</dbReference>
<evidence type="ECO:0000256" key="16">
    <source>
        <dbReference type="ARBA" id="ARBA00049209"/>
    </source>
</evidence>
<comment type="catalytic activity">
    <reaction evidence="1 18">
        <text>(6R)-NADHX = (6S)-NADHX</text>
        <dbReference type="Rhea" id="RHEA:32215"/>
        <dbReference type="ChEBI" id="CHEBI:64074"/>
        <dbReference type="ChEBI" id="CHEBI:64075"/>
        <dbReference type="EC" id="5.1.99.6"/>
    </reaction>
</comment>
<evidence type="ECO:0000256" key="10">
    <source>
        <dbReference type="ARBA" id="ARBA00023027"/>
    </source>
</evidence>
<evidence type="ECO:0000256" key="14">
    <source>
        <dbReference type="ARBA" id="ARBA00025153"/>
    </source>
</evidence>
<feature type="binding site" evidence="17">
    <location>
        <position position="364"/>
    </location>
    <ligand>
        <name>(6S)-NADPHX</name>
        <dbReference type="ChEBI" id="CHEBI:64076"/>
    </ligand>
</feature>
<evidence type="ECO:0000313" key="21">
    <source>
        <dbReference type="EMBL" id="MFD2275861.1"/>
    </source>
</evidence>
<evidence type="ECO:0000256" key="15">
    <source>
        <dbReference type="ARBA" id="ARBA00048238"/>
    </source>
</evidence>
<evidence type="ECO:0000256" key="13">
    <source>
        <dbReference type="ARBA" id="ARBA00023268"/>
    </source>
</evidence>
<comment type="catalytic activity">
    <reaction evidence="15 17 18">
        <text>(6S)-NADHX + ADP = AMP + phosphate + NADH + H(+)</text>
        <dbReference type="Rhea" id="RHEA:32223"/>
        <dbReference type="ChEBI" id="CHEBI:15378"/>
        <dbReference type="ChEBI" id="CHEBI:43474"/>
        <dbReference type="ChEBI" id="CHEBI:57945"/>
        <dbReference type="ChEBI" id="CHEBI:64074"/>
        <dbReference type="ChEBI" id="CHEBI:456215"/>
        <dbReference type="ChEBI" id="CHEBI:456216"/>
        <dbReference type="EC" id="4.2.1.136"/>
    </reaction>
</comment>
<evidence type="ECO:0000256" key="3">
    <source>
        <dbReference type="ARBA" id="ARBA00006001"/>
    </source>
</evidence>
<dbReference type="RefSeq" id="WP_377095140.1">
    <property type="nucleotide sequence ID" value="NZ_JBHSJM010000001.1"/>
</dbReference>
<sequence length="493" mass="52930">MQSVSCQSMRAIEDRAFAVHSTAEALMDEAGYKIAQKILHYYPQLQHATAYLGKGHNAGDAIVVLQHLQQAGWTVNLQTPLRLNDFAPLTQKKINALGSEYLQNQQPPAPKSLLIDGLLGIGASGPLRDPITTLAKSINHHRNKLDCTVIALDIPSGVNGDTGEIAKNAVLADHTITIGYPKIGILKSNTVQHVGALSLVTLPELQPQNAELAHHPHLICEHTLTRKRRDFDTHKGQTGRVAIWAGSMGMLGAAELSATAALRAGAGLVTVFIEPSLYPILASMLPPEIMLRPCTSPLKILEERFDAIAIGPGIGSPSEDISNQLIEVVRQTSVPTVLDADMLNLIANQQALPELTHHCILTPHPGEMRRLLPNATRLSREETVKQFLELVPVTLLYKGARTLIAQTNSPLFINSTGSPAMATAGQGDVLTGLIAGLCAQKYDQLEASKIAVWLAGEAAQIALASGSETIETLTAGSILQHLHFAFSQLPRTT</sequence>
<keyword evidence="7 17" id="KW-0067">ATP-binding</keyword>
<keyword evidence="6 17" id="KW-0547">Nucleotide-binding</keyword>
<dbReference type="SUPFAM" id="SSF64153">
    <property type="entry name" value="YjeF N-terminal domain-like"/>
    <property type="match status" value="1"/>
</dbReference>
<dbReference type="PROSITE" id="PS01050">
    <property type="entry name" value="YJEF_C_2"/>
    <property type="match status" value="1"/>
</dbReference>
<comment type="similarity">
    <text evidence="17">Belongs to the NnrD/CARKD family.</text>
</comment>
<evidence type="ECO:0000256" key="5">
    <source>
        <dbReference type="ARBA" id="ARBA00022723"/>
    </source>
</evidence>
<dbReference type="InterPro" id="IPR000631">
    <property type="entry name" value="CARKD"/>
</dbReference>
<dbReference type="InterPro" id="IPR036652">
    <property type="entry name" value="YjeF_N_dom_sf"/>
</dbReference>
<comment type="catalytic activity">
    <reaction evidence="2 18">
        <text>(6R)-NADPHX = (6S)-NADPHX</text>
        <dbReference type="Rhea" id="RHEA:32227"/>
        <dbReference type="ChEBI" id="CHEBI:64076"/>
        <dbReference type="ChEBI" id="CHEBI:64077"/>
        <dbReference type="EC" id="5.1.99.6"/>
    </reaction>
</comment>
<comment type="similarity">
    <text evidence="4 18">In the C-terminal section; belongs to the NnrD/CARKD family.</text>
</comment>
<keyword evidence="9 18" id="KW-0630">Potassium</keyword>
<dbReference type="PROSITE" id="PS51385">
    <property type="entry name" value="YJEF_N"/>
    <property type="match status" value="1"/>
</dbReference>
<dbReference type="Proteomes" id="UP001597297">
    <property type="component" value="Unassembled WGS sequence"/>
</dbReference>
<accession>A0ABW5E0H0</accession>
<comment type="function">
    <text evidence="14 18">Bifunctional enzyme that catalyzes the epimerization of the S- and R-forms of NAD(P)HX and the dehydration of the S-form of NAD(P)HX at the expense of ADP, which is converted to AMP. This allows the repair of both epimers of NAD(P)HX, a damaged form of NAD(P)H that is a result of enzymatic or heat-dependent hydration.</text>
</comment>
<evidence type="ECO:0000256" key="2">
    <source>
        <dbReference type="ARBA" id="ARBA00000909"/>
    </source>
</evidence>
<comment type="cofactor">
    <cofactor evidence="17">
        <name>Mg(2+)</name>
        <dbReference type="ChEBI" id="CHEBI:18420"/>
    </cofactor>
</comment>
<dbReference type="PIRSF" id="PIRSF017184">
    <property type="entry name" value="Nnr"/>
    <property type="match status" value="1"/>
</dbReference>
<dbReference type="Pfam" id="PF03853">
    <property type="entry name" value="YjeF_N"/>
    <property type="match status" value="1"/>
</dbReference>
<feature type="binding site" evidence="17">
    <location>
        <position position="253"/>
    </location>
    <ligand>
        <name>(6S)-NADPHX</name>
        <dbReference type="ChEBI" id="CHEBI:64076"/>
    </ligand>
</feature>
<evidence type="ECO:0000256" key="1">
    <source>
        <dbReference type="ARBA" id="ARBA00000013"/>
    </source>
</evidence>
<dbReference type="InterPro" id="IPR029056">
    <property type="entry name" value="Ribokinase-like"/>
</dbReference>
<evidence type="ECO:0000256" key="4">
    <source>
        <dbReference type="ARBA" id="ARBA00009524"/>
    </source>
</evidence>
<keyword evidence="12 17" id="KW-0456">Lyase</keyword>
<evidence type="ECO:0000313" key="22">
    <source>
        <dbReference type="Proteomes" id="UP001597297"/>
    </source>
</evidence>
<protein>
    <recommendedName>
        <fullName evidence="17">ADP-dependent (S)-NAD(P)H-hydrate dehydratase</fullName>
        <ecNumber evidence="17">4.2.1.136</ecNumber>
    </recommendedName>
    <alternativeName>
        <fullName evidence="17">ADP-dependent NAD(P)HX dehydratase</fullName>
    </alternativeName>
</protein>
<dbReference type="PROSITE" id="PS51383">
    <property type="entry name" value="YJEF_C_3"/>
    <property type="match status" value="1"/>
</dbReference>
<evidence type="ECO:0000256" key="18">
    <source>
        <dbReference type="PIRNR" id="PIRNR017184"/>
    </source>
</evidence>
<feature type="binding site" evidence="17">
    <location>
        <position position="428"/>
    </location>
    <ligand>
        <name>(6S)-NADPHX</name>
        <dbReference type="ChEBI" id="CHEBI:64076"/>
    </ligand>
</feature>
<keyword evidence="13" id="KW-0511">Multifunctional enzyme</keyword>
<comment type="similarity">
    <text evidence="3 18">In the N-terminal section; belongs to the NnrE/AIBP family.</text>
</comment>
<dbReference type="Pfam" id="PF01256">
    <property type="entry name" value="Carb_kinase"/>
    <property type="match status" value="1"/>
</dbReference>
<name>A0ABW5E0H0_9BACT</name>
<dbReference type="SUPFAM" id="SSF53613">
    <property type="entry name" value="Ribokinase-like"/>
    <property type="match status" value="1"/>
</dbReference>
<comment type="function">
    <text evidence="17">Catalyzes the dehydration of the S-form of NAD(P)HX at the expense of ADP, which is converted to AMP. Together with NAD(P)HX epimerase, which catalyzes the epimerization of the S- and R-forms, the enzyme allows the repair of both epimers of NAD(P)HX, a damaged form of NAD(P)H that is a result of enzymatic or heat-dependent hydration.</text>
</comment>
<feature type="domain" description="YjeF C-terminal" evidence="19">
    <location>
        <begin position="218"/>
        <end position="489"/>
    </location>
</feature>
<feature type="binding site" evidence="17">
    <location>
        <position position="313"/>
    </location>
    <ligand>
        <name>(6S)-NADPHX</name>
        <dbReference type="ChEBI" id="CHEBI:64076"/>
    </ligand>
</feature>
<keyword evidence="5 18" id="KW-0479">Metal-binding</keyword>
<keyword evidence="8 17" id="KW-0521">NADP</keyword>
<evidence type="ECO:0000256" key="7">
    <source>
        <dbReference type="ARBA" id="ARBA00022840"/>
    </source>
</evidence>
<evidence type="ECO:0000256" key="11">
    <source>
        <dbReference type="ARBA" id="ARBA00023235"/>
    </source>
</evidence>
<evidence type="ECO:0000256" key="8">
    <source>
        <dbReference type="ARBA" id="ARBA00022857"/>
    </source>
</evidence>
<dbReference type="InterPro" id="IPR017953">
    <property type="entry name" value="Carbohydrate_kinase_pred_CS"/>
</dbReference>
<dbReference type="Gene3D" id="3.40.50.10260">
    <property type="entry name" value="YjeF N-terminal domain"/>
    <property type="match status" value="1"/>
</dbReference>
<evidence type="ECO:0000256" key="9">
    <source>
        <dbReference type="ARBA" id="ARBA00022958"/>
    </source>
</evidence>
<comment type="cofactor">
    <cofactor evidence="18">
        <name>K(+)</name>
        <dbReference type="ChEBI" id="CHEBI:29103"/>
    </cofactor>
    <text evidence="18">Binds 1 potassium ion per subunit.</text>
</comment>
<feature type="binding site" evidence="17">
    <location>
        <begin position="398"/>
        <end position="402"/>
    </location>
    <ligand>
        <name>AMP</name>
        <dbReference type="ChEBI" id="CHEBI:456215"/>
    </ligand>
</feature>
<organism evidence="21 22">
    <name type="scientific">Rubritalea spongiae</name>
    <dbReference type="NCBI Taxonomy" id="430797"/>
    <lineage>
        <taxon>Bacteria</taxon>
        <taxon>Pseudomonadati</taxon>
        <taxon>Verrucomicrobiota</taxon>
        <taxon>Verrucomicrobiia</taxon>
        <taxon>Verrucomicrobiales</taxon>
        <taxon>Rubritaleaceae</taxon>
        <taxon>Rubritalea</taxon>
    </lineage>
</organism>
<proteinExistence type="inferred from homology"/>
<dbReference type="InterPro" id="IPR030677">
    <property type="entry name" value="Nnr"/>
</dbReference>
<dbReference type="EC" id="4.2.1.136" evidence="17"/>
<evidence type="ECO:0000256" key="12">
    <source>
        <dbReference type="ARBA" id="ARBA00023239"/>
    </source>
</evidence>
<dbReference type="EMBL" id="JBHUJC010000013">
    <property type="protein sequence ID" value="MFD2275861.1"/>
    <property type="molecule type" value="Genomic_DNA"/>
</dbReference>
<evidence type="ECO:0000259" key="20">
    <source>
        <dbReference type="PROSITE" id="PS51385"/>
    </source>
</evidence>
<dbReference type="NCBIfam" id="TIGR00197">
    <property type="entry name" value="yjeF_nterm"/>
    <property type="match status" value="1"/>
</dbReference>
<gene>
    <name evidence="17" type="primary">nnrD</name>
    <name evidence="21" type="ORF">ACFSQZ_05225</name>
</gene>
<comment type="subunit">
    <text evidence="17">Homotetramer.</text>
</comment>
<feature type="domain" description="YjeF N-terminal" evidence="20">
    <location>
        <begin position="9"/>
        <end position="210"/>
    </location>
</feature>
<evidence type="ECO:0000259" key="19">
    <source>
        <dbReference type="PROSITE" id="PS51383"/>
    </source>
</evidence>
<dbReference type="Gene3D" id="3.40.1190.20">
    <property type="match status" value="1"/>
</dbReference>
<evidence type="ECO:0000256" key="17">
    <source>
        <dbReference type="HAMAP-Rule" id="MF_01965"/>
    </source>
</evidence>
<dbReference type="NCBIfam" id="TIGR00196">
    <property type="entry name" value="yjeF_cterm"/>
    <property type="match status" value="1"/>
</dbReference>
<dbReference type="InterPro" id="IPR004443">
    <property type="entry name" value="YjeF_N_dom"/>
</dbReference>
<comment type="catalytic activity">
    <reaction evidence="16 17 18">
        <text>(6S)-NADPHX + ADP = AMP + phosphate + NADPH + H(+)</text>
        <dbReference type="Rhea" id="RHEA:32235"/>
        <dbReference type="ChEBI" id="CHEBI:15378"/>
        <dbReference type="ChEBI" id="CHEBI:43474"/>
        <dbReference type="ChEBI" id="CHEBI:57783"/>
        <dbReference type="ChEBI" id="CHEBI:64076"/>
        <dbReference type="ChEBI" id="CHEBI:456215"/>
        <dbReference type="ChEBI" id="CHEBI:456216"/>
        <dbReference type="EC" id="4.2.1.136"/>
    </reaction>
</comment>
<feature type="binding site" evidence="17">
    <location>
        <position position="427"/>
    </location>
    <ligand>
        <name>AMP</name>
        <dbReference type="ChEBI" id="CHEBI:456215"/>
    </ligand>
</feature>
<dbReference type="PANTHER" id="PTHR12592:SF0">
    <property type="entry name" value="ATP-DEPENDENT (S)-NAD(P)H-HYDRATE DEHYDRATASE"/>
    <property type="match status" value="1"/>
</dbReference>
<keyword evidence="11 18" id="KW-0413">Isomerase</keyword>
<keyword evidence="22" id="KW-1185">Reference proteome</keyword>
<comment type="caution">
    <text evidence="21">The sequence shown here is derived from an EMBL/GenBank/DDBJ whole genome shotgun (WGS) entry which is preliminary data.</text>
</comment>
<dbReference type="PANTHER" id="PTHR12592">
    <property type="entry name" value="ATP-DEPENDENT (S)-NAD(P)H-HYDRATE DEHYDRATASE FAMILY MEMBER"/>
    <property type="match status" value="1"/>
</dbReference>
<evidence type="ECO:0000256" key="6">
    <source>
        <dbReference type="ARBA" id="ARBA00022741"/>
    </source>
</evidence>
<keyword evidence="10 17" id="KW-0520">NAD</keyword>
<reference evidence="22" key="1">
    <citation type="journal article" date="2019" name="Int. J. Syst. Evol. Microbiol.">
        <title>The Global Catalogue of Microorganisms (GCM) 10K type strain sequencing project: providing services to taxonomists for standard genome sequencing and annotation.</title>
        <authorList>
            <consortium name="The Broad Institute Genomics Platform"/>
            <consortium name="The Broad Institute Genome Sequencing Center for Infectious Disease"/>
            <person name="Wu L."/>
            <person name="Ma J."/>
        </authorList>
    </citation>
    <scope>NUCLEOTIDE SEQUENCE [LARGE SCALE GENOMIC DNA]</scope>
    <source>
        <strain evidence="22">JCM 16545</strain>
    </source>
</reference>